<accession>A0A383BHY7</accession>
<dbReference type="EMBL" id="UINC01200509">
    <property type="protein sequence ID" value="SVE19431.1"/>
    <property type="molecule type" value="Genomic_DNA"/>
</dbReference>
<dbReference type="AlphaFoldDB" id="A0A383BHY7"/>
<dbReference type="PANTHER" id="PTHR10199">
    <property type="entry name" value="THROMBOSPONDIN"/>
    <property type="match status" value="1"/>
</dbReference>
<dbReference type="GO" id="GO:0005509">
    <property type="term" value="F:calcium ion binding"/>
    <property type="evidence" value="ECO:0007669"/>
    <property type="project" value="InterPro"/>
</dbReference>
<dbReference type="PANTHER" id="PTHR10199:SF100">
    <property type="entry name" value="THROMBOSPONDIN, ISOFORM A"/>
    <property type="match status" value="1"/>
</dbReference>
<evidence type="ECO:0000313" key="2">
    <source>
        <dbReference type="EMBL" id="SVE19431.1"/>
    </source>
</evidence>
<dbReference type="SUPFAM" id="SSF103647">
    <property type="entry name" value="TSP type-3 repeat"/>
    <property type="match status" value="1"/>
</dbReference>
<feature type="compositionally biased region" description="Acidic residues" evidence="1">
    <location>
        <begin position="138"/>
        <end position="166"/>
    </location>
</feature>
<feature type="region of interest" description="Disordered" evidence="1">
    <location>
        <begin position="56"/>
        <end position="233"/>
    </location>
</feature>
<feature type="compositionally biased region" description="Acidic residues" evidence="1">
    <location>
        <begin position="63"/>
        <end position="76"/>
    </location>
</feature>
<name>A0A383BHY7_9ZZZZ</name>
<protein>
    <submittedName>
        <fullName evidence="2">Uncharacterized protein</fullName>
    </submittedName>
</protein>
<feature type="non-terminal residue" evidence="2">
    <location>
        <position position="1"/>
    </location>
</feature>
<organism evidence="2">
    <name type="scientific">marine metagenome</name>
    <dbReference type="NCBI Taxonomy" id="408172"/>
    <lineage>
        <taxon>unclassified sequences</taxon>
        <taxon>metagenomes</taxon>
        <taxon>ecological metagenomes</taxon>
    </lineage>
</organism>
<reference evidence="2" key="1">
    <citation type="submission" date="2018-05" db="EMBL/GenBank/DDBJ databases">
        <authorList>
            <person name="Lanie J.A."/>
            <person name="Ng W.-L."/>
            <person name="Kazmierczak K.M."/>
            <person name="Andrzejewski T.M."/>
            <person name="Davidsen T.M."/>
            <person name="Wayne K.J."/>
            <person name="Tettelin H."/>
            <person name="Glass J.I."/>
            <person name="Rusch D."/>
            <person name="Podicherti R."/>
            <person name="Tsui H.-C.T."/>
            <person name="Winkler M.E."/>
        </authorList>
    </citation>
    <scope>NUCLEOTIDE SEQUENCE</scope>
</reference>
<gene>
    <name evidence="2" type="ORF">METZ01_LOCUS472285</name>
</gene>
<sequence length="246" mass="25469">AAGTYTLTLYDSYGDGGESAIVTLSDCVSVTPATSTYGTALDYDDDGDTVLDVDEVTAGTDPLDTDTDDDGDDDANDQFPLNAAEWDDTDGDAPSGSDGTGYGDNSDDFPTDACANVDTDGDGQPDTIISGCTTTLTEDPDDDADGVGDAYDDFPLDASETTDTDSDGIGNNADTDDDGDMWPDAHPDWAPLDSSEWIDSDGDGIGNNADADDDNDGTPDASDTYPYDFDNDGWGDAFEAQCGTSA</sequence>
<dbReference type="Gene3D" id="4.10.1080.10">
    <property type="entry name" value="TSP type-3 repeat"/>
    <property type="match status" value="2"/>
</dbReference>
<proteinExistence type="predicted"/>
<evidence type="ECO:0000256" key="1">
    <source>
        <dbReference type="SAM" id="MobiDB-lite"/>
    </source>
</evidence>
<feature type="non-terminal residue" evidence="2">
    <location>
        <position position="246"/>
    </location>
</feature>
<dbReference type="InterPro" id="IPR028974">
    <property type="entry name" value="TSP_type-3_rpt"/>
</dbReference>